<name>X1LPN2_9ZZZZ</name>
<reference evidence="2" key="1">
    <citation type="journal article" date="2014" name="Front. Microbiol.">
        <title>High frequency of phylogenetically diverse reductive dehalogenase-homologous genes in deep subseafloor sedimentary metagenomes.</title>
        <authorList>
            <person name="Kawai M."/>
            <person name="Futagami T."/>
            <person name="Toyoda A."/>
            <person name="Takaki Y."/>
            <person name="Nishi S."/>
            <person name="Hori S."/>
            <person name="Arai W."/>
            <person name="Tsubouchi T."/>
            <person name="Morono Y."/>
            <person name="Uchiyama I."/>
            <person name="Ito T."/>
            <person name="Fujiyama A."/>
            <person name="Inagaki F."/>
            <person name="Takami H."/>
        </authorList>
    </citation>
    <scope>NUCLEOTIDE SEQUENCE</scope>
    <source>
        <strain evidence="2">Expedition CK06-06</strain>
    </source>
</reference>
<organism evidence="2">
    <name type="scientific">marine sediment metagenome</name>
    <dbReference type="NCBI Taxonomy" id="412755"/>
    <lineage>
        <taxon>unclassified sequences</taxon>
        <taxon>metagenomes</taxon>
        <taxon>ecological metagenomes</taxon>
    </lineage>
</organism>
<proteinExistence type="predicted"/>
<evidence type="ECO:0000313" key="1">
    <source>
        <dbReference type="EMBL" id="GAI00939.1"/>
    </source>
</evidence>
<dbReference type="EMBL" id="BARV01021238">
    <property type="protein sequence ID" value="GAI21322.1"/>
    <property type="molecule type" value="Genomic_DNA"/>
</dbReference>
<accession>X1LPN2</accession>
<evidence type="ECO:0000313" key="2">
    <source>
        <dbReference type="EMBL" id="GAI21322.1"/>
    </source>
</evidence>
<protein>
    <submittedName>
        <fullName evidence="2">Uncharacterized protein</fullName>
    </submittedName>
</protein>
<gene>
    <name evidence="1" type="ORF">S06H3_05118</name>
    <name evidence="2" type="ORF">S06H3_35224</name>
</gene>
<sequence length="45" mass="5271">MILKREECTPVEFIREMEGCVKEGSPIPKIDPLRLKRIWEKALST</sequence>
<dbReference type="AlphaFoldDB" id="X1LPN2"/>
<comment type="caution">
    <text evidence="2">The sequence shown here is derived from an EMBL/GenBank/DDBJ whole genome shotgun (WGS) entry which is preliminary data.</text>
</comment>
<dbReference type="EMBL" id="BARV01001868">
    <property type="protein sequence ID" value="GAI00939.1"/>
    <property type="molecule type" value="Genomic_DNA"/>
</dbReference>